<dbReference type="Proteomes" id="UP001055172">
    <property type="component" value="Unassembled WGS sequence"/>
</dbReference>
<evidence type="ECO:0000313" key="2">
    <source>
        <dbReference type="Proteomes" id="UP001055172"/>
    </source>
</evidence>
<name>A0AA37GJ13_9PEZI</name>
<dbReference type="AlphaFoldDB" id="A0AA37GJ13"/>
<accession>A0AA37GJ13</accession>
<reference evidence="1 2" key="1">
    <citation type="submission" date="2021-07" db="EMBL/GenBank/DDBJ databases">
        <title>Genome data of Colletotrichum spaethianum.</title>
        <authorList>
            <person name="Utami Y.D."/>
            <person name="Hiruma K."/>
        </authorList>
    </citation>
    <scope>NUCLEOTIDE SEQUENCE [LARGE SCALE GENOMIC DNA]</scope>
    <source>
        <strain evidence="1 2">MAFF 242679</strain>
    </source>
</reference>
<sequence>MASSNASRPLRWCTDPGTRLAPAAILRLRCCRSGYFWVGATWFSEQTVPYSRAKLYARVFKEPFINRVARVAENTQFGEPQRSLIARLWNSL</sequence>
<dbReference type="EMBL" id="BPPX01000007">
    <property type="protein sequence ID" value="GJC81604.1"/>
    <property type="molecule type" value="Genomic_DNA"/>
</dbReference>
<protein>
    <submittedName>
        <fullName evidence="1">Uncharacterized protein</fullName>
    </submittedName>
</protein>
<evidence type="ECO:0000313" key="1">
    <source>
        <dbReference type="EMBL" id="GJC81604.1"/>
    </source>
</evidence>
<comment type="caution">
    <text evidence="1">The sequence shown here is derived from an EMBL/GenBank/DDBJ whole genome shotgun (WGS) entry which is preliminary data.</text>
</comment>
<organism evidence="1 2">
    <name type="scientific">Colletotrichum liriopes</name>
    <dbReference type="NCBI Taxonomy" id="708192"/>
    <lineage>
        <taxon>Eukaryota</taxon>
        <taxon>Fungi</taxon>
        <taxon>Dikarya</taxon>
        <taxon>Ascomycota</taxon>
        <taxon>Pezizomycotina</taxon>
        <taxon>Sordariomycetes</taxon>
        <taxon>Hypocreomycetidae</taxon>
        <taxon>Glomerellales</taxon>
        <taxon>Glomerellaceae</taxon>
        <taxon>Colletotrichum</taxon>
        <taxon>Colletotrichum spaethianum species complex</taxon>
    </lineage>
</organism>
<proteinExistence type="predicted"/>
<gene>
    <name evidence="1" type="ORF">ColLi_04442</name>
</gene>
<keyword evidence="2" id="KW-1185">Reference proteome</keyword>